<keyword evidence="10" id="KW-1015">Disulfide bond</keyword>
<evidence type="ECO:0000256" key="5">
    <source>
        <dbReference type="ARBA" id="ARBA00022692"/>
    </source>
</evidence>
<evidence type="ECO:0000256" key="6">
    <source>
        <dbReference type="ARBA" id="ARBA00022989"/>
    </source>
</evidence>
<dbReference type="InterPro" id="IPR001873">
    <property type="entry name" value="ENaC"/>
</dbReference>
<keyword evidence="8 23" id="KW-0406">Ion transport</keyword>
<evidence type="ECO:0000256" key="24">
    <source>
        <dbReference type="SAM" id="Phobius"/>
    </source>
</evidence>
<evidence type="ECO:0000256" key="3">
    <source>
        <dbReference type="ARBA" id="ARBA00022461"/>
    </source>
</evidence>
<dbReference type="Ensembl" id="ENSPMRT00000019869.1">
    <property type="protein sequence ID" value="ENSPMRP00000018699.1"/>
    <property type="gene ID" value="ENSPMRG00000012265.1"/>
</dbReference>
<dbReference type="Gene3D" id="2.60.470.10">
    <property type="entry name" value="Acid-sensing ion channels like domains"/>
    <property type="match status" value="1"/>
</dbReference>
<keyword evidence="9 24" id="KW-0472">Membrane</keyword>
<reference evidence="25 26" key="1">
    <citation type="journal article" date="2019" name="Proc. Natl. Acad. Sci. U.S.A.">
        <title>Regulatory changes in pterin and carotenoid genes underlie balanced color polymorphisms in the wall lizard.</title>
        <authorList>
            <person name="Andrade P."/>
            <person name="Pinho C."/>
            <person name="Perez I de Lanuza G."/>
            <person name="Afonso S."/>
            <person name="Brejcha J."/>
            <person name="Rubin C.J."/>
            <person name="Wallerman O."/>
            <person name="Pereira P."/>
            <person name="Sabatino S.J."/>
            <person name="Bellati A."/>
            <person name="Pellitteri-Rosa D."/>
            <person name="Bosakova Z."/>
            <person name="Bunikis I."/>
            <person name="Carretero M.A."/>
            <person name="Feiner N."/>
            <person name="Marsik P."/>
            <person name="Pauperio F."/>
            <person name="Salvi D."/>
            <person name="Soler L."/>
            <person name="While G.M."/>
            <person name="Uller T."/>
            <person name="Font E."/>
            <person name="Andersson L."/>
            <person name="Carneiro M."/>
        </authorList>
    </citation>
    <scope>NUCLEOTIDE SEQUENCE</scope>
</reference>
<dbReference type="OMA" id="HQNFSIA"/>
<evidence type="ECO:0000256" key="12">
    <source>
        <dbReference type="ARBA" id="ARBA00023201"/>
    </source>
</evidence>
<keyword evidence="6 24" id="KW-1133">Transmembrane helix</keyword>
<evidence type="ECO:0000256" key="11">
    <source>
        <dbReference type="ARBA" id="ARBA00023180"/>
    </source>
</evidence>
<gene>
    <name evidence="25" type="primary">ASIC5</name>
</gene>
<evidence type="ECO:0000256" key="1">
    <source>
        <dbReference type="ARBA" id="ARBA00004424"/>
    </source>
</evidence>
<evidence type="ECO:0000256" key="16">
    <source>
        <dbReference type="ARBA" id="ARBA00036239"/>
    </source>
</evidence>
<comment type="subcellular location">
    <subcellularLocation>
        <location evidence="1">Apical cell membrane</location>
        <topology evidence="1">Multi-pass membrane protein</topology>
    </subcellularLocation>
</comment>
<comment type="catalytic activity">
    <reaction evidence="15">
        <text>K(+)(in) = K(+)(out)</text>
        <dbReference type="Rhea" id="RHEA:29463"/>
        <dbReference type="ChEBI" id="CHEBI:29103"/>
    </reaction>
</comment>
<dbReference type="PRINTS" id="PR01078">
    <property type="entry name" value="AMINACHANNEL"/>
</dbReference>
<evidence type="ECO:0000256" key="22">
    <source>
        <dbReference type="ARBA" id="ARBA00077810"/>
    </source>
</evidence>
<keyword evidence="11" id="KW-0325">Glycoprotein</keyword>
<comment type="similarity">
    <text evidence="19">Belongs to the amiloride-sensitive sodium channel (TC 1.A.6) family. ASIC5 subfamily.</text>
</comment>
<evidence type="ECO:0000256" key="20">
    <source>
        <dbReference type="ARBA" id="ARBA00064057"/>
    </source>
</evidence>
<comment type="catalytic activity">
    <reaction evidence="17">
        <text>Li(+)(in) = Li(+)(out)</text>
        <dbReference type="Rhea" id="RHEA:78551"/>
        <dbReference type="ChEBI" id="CHEBI:49713"/>
    </reaction>
</comment>
<comment type="catalytic activity">
    <reaction evidence="16">
        <text>Na(+)(in) = Na(+)(out)</text>
        <dbReference type="Rhea" id="RHEA:34963"/>
        <dbReference type="ChEBI" id="CHEBI:29101"/>
    </reaction>
</comment>
<dbReference type="KEGG" id="pmua:114604374"/>
<evidence type="ECO:0000256" key="2">
    <source>
        <dbReference type="ARBA" id="ARBA00022448"/>
    </source>
</evidence>
<evidence type="ECO:0000313" key="25">
    <source>
        <dbReference type="Ensembl" id="ENSPMRP00000018699.1"/>
    </source>
</evidence>
<dbReference type="RefSeq" id="XP_028600258.1">
    <property type="nucleotide sequence ID" value="XM_028744425.1"/>
</dbReference>
<comment type="subunit">
    <text evidence="20">Forms homotrimeric channels.</text>
</comment>
<dbReference type="Gene3D" id="1.10.287.770">
    <property type="entry name" value="YojJ-like"/>
    <property type="match status" value="1"/>
</dbReference>
<dbReference type="GO" id="GO:0016324">
    <property type="term" value="C:apical plasma membrane"/>
    <property type="evidence" value="ECO:0007669"/>
    <property type="project" value="UniProtKB-SubCell"/>
</dbReference>
<keyword evidence="7" id="KW-0915">Sodium</keyword>
<dbReference type="GO" id="GO:0019228">
    <property type="term" value="P:neuronal action potential"/>
    <property type="evidence" value="ECO:0007669"/>
    <property type="project" value="Ensembl"/>
</dbReference>
<dbReference type="AlphaFoldDB" id="A0A670J531"/>
<dbReference type="GeneTree" id="ENSGT00940000160549"/>
<comment type="catalytic activity">
    <reaction evidence="14">
        <text>H(+)(in) = H(+)(out)</text>
        <dbReference type="Rhea" id="RHEA:34979"/>
        <dbReference type="ChEBI" id="CHEBI:15378"/>
    </reaction>
</comment>
<feature type="transmembrane region" description="Helical" evidence="24">
    <location>
        <begin position="121"/>
        <end position="142"/>
    </location>
</feature>
<evidence type="ECO:0000256" key="17">
    <source>
        <dbReference type="ARBA" id="ARBA00044635"/>
    </source>
</evidence>
<evidence type="ECO:0000256" key="14">
    <source>
        <dbReference type="ARBA" id="ARBA00024169"/>
    </source>
</evidence>
<dbReference type="CTD" id="51802"/>
<evidence type="ECO:0000256" key="18">
    <source>
        <dbReference type="ARBA" id="ARBA00053260"/>
    </source>
</evidence>
<reference evidence="25" key="3">
    <citation type="submission" date="2025-09" db="UniProtKB">
        <authorList>
            <consortium name="Ensembl"/>
        </authorList>
    </citation>
    <scope>IDENTIFICATION</scope>
</reference>
<evidence type="ECO:0000313" key="26">
    <source>
        <dbReference type="Proteomes" id="UP000472272"/>
    </source>
</evidence>
<evidence type="ECO:0000256" key="21">
    <source>
        <dbReference type="ARBA" id="ARBA00072589"/>
    </source>
</evidence>
<evidence type="ECO:0000256" key="10">
    <source>
        <dbReference type="ARBA" id="ARBA00023157"/>
    </source>
</evidence>
<dbReference type="OrthoDB" id="6021021at2759"/>
<dbReference type="GeneID" id="114604374"/>
<dbReference type="GO" id="GO:0015280">
    <property type="term" value="F:ligand-gated sodium channel activity"/>
    <property type="evidence" value="ECO:0007669"/>
    <property type="project" value="TreeGrafter"/>
</dbReference>
<dbReference type="FunFam" id="1.10.287.770:FF:000001">
    <property type="entry name" value="Acid-sensing ion channel subunit 1"/>
    <property type="match status" value="1"/>
</dbReference>
<organism evidence="25 26">
    <name type="scientific">Podarcis muralis</name>
    <name type="common">Wall lizard</name>
    <name type="synonym">Lacerta muralis</name>
    <dbReference type="NCBI Taxonomy" id="64176"/>
    <lineage>
        <taxon>Eukaryota</taxon>
        <taxon>Metazoa</taxon>
        <taxon>Chordata</taxon>
        <taxon>Craniata</taxon>
        <taxon>Vertebrata</taxon>
        <taxon>Euteleostomi</taxon>
        <taxon>Lepidosauria</taxon>
        <taxon>Squamata</taxon>
        <taxon>Bifurcata</taxon>
        <taxon>Unidentata</taxon>
        <taxon>Episquamata</taxon>
        <taxon>Laterata</taxon>
        <taxon>Lacertibaenia</taxon>
        <taxon>Lacertidae</taxon>
        <taxon>Podarcis</taxon>
    </lineage>
</organism>
<accession>A0A670J531</accession>
<evidence type="ECO:0000256" key="9">
    <source>
        <dbReference type="ARBA" id="ARBA00023136"/>
    </source>
</evidence>
<keyword evidence="13 23" id="KW-0407">Ion channel</keyword>
<name>A0A670J531_PODMU</name>
<evidence type="ECO:0000256" key="8">
    <source>
        <dbReference type="ARBA" id="ARBA00023065"/>
    </source>
</evidence>
<comment type="function">
    <text evidence="18">Forms bile acid-gated sodium channels and may play a role in bile acid-dependent absorption and secretion by epithelial cells of the bile ducts. Displays high selectivity for sodium ions but can also permit the permeation of other cations. The gating could be indirect and the consequence of alterations of the membrane environment of the channel by bile acids. As a sodium channel of type II unipolar brush cells of the vestibulocerebellum, controlling the electrical activity of these cells, could play a role in motor coordination and balance.</text>
</comment>
<evidence type="ECO:0000256" key="19">
    <source>
        <dbReference type="ARBA" id="ARBA00061165"/>
    </source>
</evidence>
<evidence type="ECO:0000256" key="4">
    <source>
        <dbReference type="ARBA" id="ARBA00022475"/>
    </source>
</evidence>
<sequence length="502" mass="57452">MEKLRKLSGFHDRGLLEKARLYLTRKPLPSLEERKKYDYEFATSTSFHGVHNIVRTRSKSRKALWMTVVMGSICLVAWQIGSRFANYFSWPTTTSVVVQYVENIEFPAVTFCNLNRFQTQAVANLSAIFFLWSIVSGVLHLFDTRETFGQEIKDFLQGNQNFSIKEFTRNNGFYLNNSTLLDCEYFGEPCYPENFEHVFTEYGNCFTFNHINIPAKRRVSASGRGLSLLFDVKQAEFTDDPALGFVDVGITFAIHSPKAPPRFDGLGISTPVGMHAHAAIQQVKTIIQEYPWGECKPNIKLQHHKLYSTYGCLQECKARHIQNQCGCLPFMLPGNGTECDLDKFYNCVSPELYKIELAGLCTAGTHNSTCPVPCEETDYPTTISYSTFESEKALKFLSTKLKKRPEYIRRNLVYIDIRYHDLNYKMTRQQKALSVSELLADVGGQLGLFCGASMITIIEVVEYIFTNFCWMCVFLLLKAPEVPNWNTTDQNAQTHKRRIQEC</sequence>
<keyword evidence="4" id="KW-1003">Cell membrane</keyword>
<evidence type="ECO:0000256" key="15">
    <source>
        <dbReference type="ARBA" id="ARBA00034430"/>
    </source>
</evidence>
<proteinExistence type="inferred from homology"/>
<dbReference type="Pfam" id="PF00858">
    <property type="entry name" value="ASC"/>
    <property type="match status" value="1"/>
</dbReference>
<dbReference type="PANTHER" id="PTHR11690:SF286">
    <property type="entry name" value="ACID-SENSING ION CHANNEL 5"/>
    <property type="match status" value="1"/>
</dbReference>
<keyword evidence="2 23" id="KW-0813">Transport</keyword>
<protein>
    <recommendedName>
        <fullName evidence="21">Bile acid-sensitive ion channel</fullName>
    </recommendedName>
    <alternativeName>
        <fullName evidence="22">Acid-sensing ion channel subunit family member 5</fullName>
    </alternativeName>
</protein>
<evidence type="ECO:0000256" key="13">
    <source>
        <dbReference type="ARBA" id="ARBA00023303"/>
    </source>
</evidence>
<evidence type="ECO:0000256" key="7">
    <source>
        <dbReference type="ARBA" id="ARBA00023053"/>
    </source>
</evidence>
<dbReference type="Proteomes" id="UP000472272">
    <property type="component" value="Chromosome 9"/>
</dbReference>
<dbReference type="GO" id="GO:0160228">
    <property type="term" value="F:bile acid-gated sodium channel activity"/>
    <property type="evidence" value="ECO:0007669"/>
    <property type="project" value="Ensembl"/>
</dbReference>
<reference evidence="25" key="2">
    <citation type="submission" date="2025-08" db="UniProtKB">
        <authorList>
            <consortium name="Ensembl"/>
        </authorList>
    </citation>
    <scope>IDENTIFICATION</scope>
</reference>
<evidence type="ECO:0000256" key="23">
    <source>
        <dbReference type="RuleBase" id="RU000679"/>
    </source>
</evidence>
<dbReference type="PANTHER" id="PTHR11690">
    <property type="entry name" value="AMILORIDE-SENSITIVE SODIUM CHANNEL-RELATED"/>
    <property type="match status" value="1"/>
</dbReference>
<keyword evidence="5 23" id="KW-0812">Transmembrane</keyword>
<feature type="transmembrane region" description="Helical" evidence="24">
    <location>
        <begin position="63"/>
        <end position="81"/>
    </location>
</feature>
<keyword evidence="12 23" id="KW-0739">Sodium transport</keyword>
<keyword evidence="3 23" id="KW-0894">Sodium channel</keyword>
<dbReference type="FunFam" id="2.60.470.10:FF:000006">
    <property type="entry name" value="Acid-sensing ion channel 5"/>
    <property type="match status" value="1"/>
</dbReference>
<dbReference type="GO" id="GO:0015252">
    <property type="term" value="F:proton channel activity"/>
    <property type="evidence" value="ECO:0007669"/>
    <property type="project" value="Ensembl"/>
</dbReference>
<keyword evidence="26" id="KW-1185">Reference proteome</keyword>